<evidence type="ECO:0000256" key="1">
    <source>
        <dbReference type="ARBA" id="ARBA00022553"/>
    </source>
</evidence>
<dbReference type="GO" id="GO:0005886">
    <property type="term" value="C:plasma membrane"/>
    <property type="evidence" value="ECO:0007669"/>
    <property type="project" value="UniProtKB-SubCell"/>
</dbReference>
<dbReference type="CDD" id="cd00082">
    <property type="entry name" value="HisKA"/>
    <property type="match status" value="1"/>
</dbReference>
<dbReference type="InterPro" id="IPR036097">
    <property type="entry name" value="HisK_dim/P_sf"/>
</dbReference>
<dbReference type="EMBL" id="MLJW01000011">
    <property type="protein sequence ID" value="OIR14619.1"/>
    <property type="molecule type" value="Genomic_DNA"/>
</dbReference>
<keyword evidence="2" id="KW-0812">Transmembrane</keyword>
<dbReference type="InterPro" id="IPR005467">
    <property type="entry name" value="His_kinase_dom"/>
</dbReference>
<dbReference type="EC" id="2.7.13.3" evidence="6"/>
<dbReference type="GO" id="GO:0005524">
    <property type="term" value="F:ATP binding"/>
    <property type="evidence" value="ECO:0007669"/>
    <property type="project" value="UniProtKB-KW"/>
</dbReference>
<dbReference type="Pfam" id="PF00512">
    <property type="entry name" value="HisKA"/>
    <property type="match status" value="1"/>
</dbReference>
<keyword evidence="6" id="KW-0418">Kinase</keyword>
<dbReference type="InterPro" id="IPR011006">
    <property type="entry name" value="CheY-like_superfamily"/>
</dbReference>
<dbReference type="InterPro" id="IPR036890">
    <property type="entry name" value="HATPase_C_sf"/>
</dbReference>
<dbReference type="InterPro" id="IPR004358">
    <property type="entry name" value="Sig_transdc_His_kin-like_C"/>
</dbReference>
<feature type="domain" description="Response regulatory" evidence="4">
    <location>
        <begin position="331"/>
        <end position="447"/>
    </location>
</feature>
<keyword evidence="2" id="KW-1133">Transmembrane helix</keyword>
<dbReference type="CDD" id="cd16922">
    <property type="entry name" value="HATPase_EvgS-ArcB-TorS-like"/>
    <property type="match status" value="1"/>
</dbReference>
<evidence type="ECO:0000259" key="5">
    <source>
        <dbReference type="PROSITE" id="PS50894"/>
    </source>
</evidence>
<dbReference type="Pfam" id="PF02518">
    <property type="entry name" value="HATPase_c"/>
    <property type="match status" value="1"/>
</dbReference>
<dbReference type="PROSITE" id="PS50110">
    <property type="entry name" value="RESPONSE_REGULATORY"/>
    <property type="match status" value="1"/>
</dbReference>
<dbReference type="SMART" id="SM00388">
    <property type="entry name" value="HisKA"/>
    <property type="match status" value="1"/>
</dbReference>
<dbReference type="PROSITE" id="PS50109">
    <property type="entry name" value="HIS_KIN"/>
    <property type="match status" value="1"/>
</dbReference>
<dbReference type="SMART" id="SM00387">
    <property type="entry name" value="HATPase_c"/>
    <property type="match status" value="1"/>
</dbReference>
<dbReference type="InterPro" id="IPR003594">
    <property type="entry name" value="HATPase_dom"/>
</dbReference>
<accession>A0A1J5T395</accession>
<protein>
    <submittedName>
        <fullName evidence="6">Autoinducer 2 sensor kinase/phosphatase LuxQ</fullName>
        <ecNumber evidence="6">2.7.13.3</ecNumber>
        <ecNumber evidence="6">3.1.3.-</ecNumber>
    </submittedName>
</protein>
<dbReference type="PANTHER" id="PTHR45339:SF5">
    <property type="entry name" value="HISTIDINE KINASE"/>
    <property type="match status" value="1"/>
</dbReference>
<evidence type="ECO:0000256" key="2">
    <source>
        <dbReference type="SAM" id="Phobius"/>
    </source>
</evidence>
<dbReference type="SUPFAM" id="SSF47226">
    <property type="entry name" value="Histidine-containing phosphotransfer domain, HPT domain"/>
    <property type="match status" value="1"/>
</dbReference>
<evidence type="ECO:0000259" key="4">
    <source>
        <dbReference type="PROSITE" id="PS50110"/>
    </source>
</evidence>
<feature type="domain" description="HPt" evidence="5">
    <location>
        <begin position="486"/>
        <end position="587"/>
    </location>
</feature>
<feature type="domain" description="Histidine kinase" evidence="3">
    <location>
        <begin position="88"/>
        <end position="310"/>
    </location>
</feature>
<dbReference type="Gene3D" id="1.10.287.130">
    <property type="match status" value="1"/>
</dbReference>
<dbReference type="Pfam" id="PF01627">
    <property type="entry name" value="Hpt"/>
    <property type="match status" value="1"/>
</dbReference>
<keyword evidence="6" id="KW-0378">Hydrolase</keyword>
<dbReference type="InterPro" id="IPR001789">
    <property type="entry name" value="Sig_transdc_resp-reg_receiver"/>
</dbReference>
<keyword evidence="1" id="KW-0597">Phosphoprotein</keyword>
<organism evidence="6">
    <name type="scientific">mine drainage metagenome</name>
    <dbReference type="NCBI Taxonomy" id="410659"/>
    <lineage>
        <taxon>unclassified sequences</taxon>
        <taxon>metagenomes</taxon>
        <taxon>ecological metagenomes</taxon>
    </lineage>
</organism>
<proteinExistence type="predicted"/>
<dbReference type="PANTHER" id="PTHR45339">
    <property type="entry name" value="HYBRID SIGNAL TRANSDUCTION HISTIDINE KINASE J"/>
    <property type="match status" value="1"/>
</dbReference>
<dbReference type="Gene3D" id="3.30.565.10">
    <property type="entry name" value="Histidine kinase-like ATPase, C-terminal domain"/>
    <property type="match status" value="1"/>
</dbReference>
<feature type="transmembrane region" description="Helical" evidence="2">
    <location>
        <begin position="39"/>
        <end position="58"/>
    </location>
</feature>
<evidence type="ECO:0000313" key="6">
    <source>
        <dbReference type="EMBL" id="OIR14619.1"/>
    </source>
</evidence>
<dbReference type="SMART" id="SM00448">
    <property type="entry name" value="REC"/>
    <property type="match status" value="1"/>
</dbReference>
<dbReference type="EC" id="3.1.3.-" evidence="6"/>
<dbReference type="InterPro" id="IPR003661">
    <property type="entry name" value="HisK_dim/P_dom"/>
</dbReference>
<keyword evidence="6" id="KW-0808">Transferase</keyword>
<dbReference type="FunFam" id="3.30.565.10:FF:000010">
    <property type="entry name" value="Sensor histidine kinase RcsC"/>
    <property type="match status" value="1"/>
</dbReference>
<dbReference type="CDD" id="cd17546">
    <property type="entry name" value="REC_hyHK_CKI1_RcsC-like"/>
    <property type="match status" value="1"/>
</dbReference>
<dbReference type="Pfam" id="PF00072">
    <property type="entry name" value="Response_reg"/>
    <property type="match status" value="1"/>
</dbReference>
<dbReference type="Gene3D" id="1.20.120.160">
    <property type="entry name" value="HPT domain"/>
    <property type="match status" value="1"/>
</dbReference>
<name>A0A1J5T395_9ZZZZ</name>
<sequence>MYSPKRLFVALIISVFAAELLIMSALSLLEPIPQWVENALDAFLDVVLLLPILYFWVFRPLKKLNAELEARTREAESANRAKSAFMANISHEIRTPLHVLIGLGQLLRRDPDHPVQLQRLDQLCATSDHLLALVNDILDLSKIESGRFVLDDGVFLLGSVIDQAREVVSQLAFSKNLALKIDIPPACYNASVRGDSLRLSQILINLGGNAVKFSNHGTIHIGVSVVEENPASLRLCFSVLDSGIGIAKEDQARIFLPFEQIDGSITREYGGTGLGLAICHRLVGMMGGRIWVDSQPGVGSTFSFEITLARGDRIPETIAATPSVPDLVGLRVLVAEDHPLSQEIILEMLEDLGCIAEIATDGVEAIECALAHDFDLILMDMQMPKMDGLAAARIIRTLPGHHDKPIIALTANAFVEDRLRCQDAGMNDHISKPVTPAKLASTLSKWLPDLVVPGEETEQCKCELSEALAKISGLDVAISWWRSPERLADYCVLLNKFVKLHGQDISLLREHLAAGEFYAAHAIAHNLKGIAGLIGARRIESLASEMVQALRSGSGNADIAVIEGACEAELARLRVAIRTLPTVEESFVK</sequence>
<dbReference type="PRINTS" id="PR00344">
    <property type="entry name" value="BCTRLSENSOR"/>
</dbReference>
<gene>
    <name evidence="6" type="primary">luxQ_6</name>
    <name evidence="6" type="ORF">GALL_44230</name>
</gene>
<dbReference type="SUPFAM" id="SSF47384">
    <property type="entry name" value="Homodimeric domain of signal transducing histidine kinase"/>
    <property type="match status" value="1"/>
</dbReference>
<dbReference type="AlphaFoldDB" id="A0A1J5T395"/>
<comment type="caution">
    <text evidence="6">The sequence shown here is derived from an EMBL/GenBank/DDBJ whole genome shotgun (WGS) entry which is preliminary data.</text>
</comment>
<dbReference type="Gene3D" id="3.40.50.2300">
    <property type="match status" value="1"/>
</dbReference>
<evidence type="ECO:0000259" key="3">
    <source>
        <dbReference type="PROSITE" id="PS50109"/>
    </source>
</evidence>
<dbReference type="InterPro" id="IPR036641">
    <property type="entry name" value="HPT_dom_sf"/>
</dbReference>
<dbReference type="GO" id="GO:0000155">
    <property type="term" value="F:phosphorelay sensor kinase activity"/>
    <property type="evidence" value="ECO:0007669"/>
    <property type="project" value="InterPro"/>
</dbReference>
<dbReference type="PROSITE" id="PS50894">
    <property type="entry name" value="HPT"/>
    <property type="match status" value="1"/>
</dbReference>
<keyword evidence="2" id="KW-0472">Membrane</keyword>
<dbReference type="InterPro" id="IPR008207">
    <property type="entry name" value="Sig_transdc_His_kin_Hpt_dom"/>
</dbReference>
<reference evidence="6" key="1">
    <citation type="submission" date="2016-10" db="EMBL/GenBank/DDBJ databases">
        <title>Sequence of Gallionella enrichment culture.</title>
        <authorList>
            <person name="Poehlein A."/>
            <person name="Muehling M."/>
            <person name="Daniel R."/>
        </authorList>
    </citation>
    <scope>NUCLEOTIDE SEQUENCE</scope>
</reference>
<dbReference type="SUPFAM" id="SSF52172">
    <property type="entry name" value="CheY-like"/>
    <property type="match status" value="1"/>
</dbReference>
<dbReference type="GO" id="GO:0016787">
    <property type="term" value="F:hydrolase activity"/>
    <property type="evidence" value="ECO:0007669"/>
    <property type="project" value="UniProtKB-KW"/>
</dbReference>
<dbReference type="SUPFAM" id="SSF55874">
    <property type="entry name" value="ATPase domain of HSP90 chaperone/DNA topoisomerase II/histidine kinase"/>
    <property type="match status" value="1"/>
</dbReference>